<accession>A0A6C0H545</accession>
<protein>
    <submittedName>
        <fullName evidence="2">Uncharacterized protein</fullName>
    </submittedName>
</protein>
<organism evidence="2">
    <name type="scientific">viral metagenome</name>
    <dbReference type="NCBI Taxonomy" id="1070528"/>
    <lineage>
        <taxon>unclassified sequences</taxon>
        <taxon>metagenomes</taxon>
        <taxon>organismal metagenomes</taxon>
    </lineage>
</organism>
<feature type="transmembrane region" description="Helical" evidence="1">
    <location>
        <begin position="6"/>
        <end position="25"/>
    </location>
</feature>
<keyword evidence="1" id="KW-0812">Transmembrane</keyword>
<dbReference type="EMBL" id="MN739867">
    <property type="protein sequence ID" value="QHT75336.1"/>
    <property type="molecule type" value="Genomic_DNA"/>
</dbReference>
<keyword evidence="1" id="KW-0472">Membrane</keyword>
<evidence type="ECO:0000313" key="2">
    <source>
        <dbReference type="EMBL" id="QHT75336.1"/>
    </source>
</evidence>
<proteinExistence type="predicted"/>
<sequence length="172" mass="19481">MKTNTNYTFITYGLLALLIIFIYAISFKYKFKTAQQLSFSSFTNANSNKETFNNKIKSDKNNTNITEGFTDDNTSTTKNDDVFKVIENKLKGLVQELGGNDGKTETKKILVSTKKICDLECAKCMMTLISDKKSLKTIDLENILDDETDETCIKCKKYTELSSQIKSIIDNL</sequence>
<name>A0A6C0H545_9ZZZZ</name>
<keyword evidence="1" id="KW-1133">Transmembrane helix</keyword>
<evidence type="ECO:0000256" key="1">
    <source>
        <dbReference type="SAM" id="Phobius"/>
    </source>
</evidence>
<dbReference type="AlphaFoldDB" id="A0A6C0H545"/>
<reference evidence="2" key="1">
    <citation type="journal article" date="2020" name="Nature">
        <title>Giant virus diversity and host interactions through global metagenomics.</title>
        <authorList>
            <person name="Schulz F."/>
            <person name="Roux S."/>
            <person name="Paez-Espino D."/>
            <person name="Jungbluth S."/>
            <person name="Walsh D.A."/>
            <person name="Denef V.J."/>
            <person name="McMahon K.D."/>
            <person name="Konstantinidis K.T."/>
            <person name="Eloe-Fadrosh E.A."/>
            <person name="Kyrpides N.C."/>
            <person name="Woyke T."/>
        </authorList>
    </citation>
    <scope>NUCLEOTIDE SEQUENCE</scope>
    <source>
        <strain evidence="2">GVMAG-M-3300023179-63</strain>
    </source>
</reference>